<comment type="caution">
    <text evidence="1">The sequence shown here is derived from an EMBL/GenBank/DDBJ whole genome shotgun (WGS) entry which is preliminary data.</text>
</comment>
<gene>
    <name evidence="1" type="ORF">E2562_017132</name>
</gene>
<dbReference type="EMBL" id="SPHZ02000005">
    <property type="protein sequence ID" value="KAF0917242.1"/>
    <property type="molecule type" value="Genomic_DNA"/>
</dbReference>
<organism evidence="1 2">
    <name type="scientific">Oryza meyeriana var. granulata</name>
    <dbReference type="NCBI Taxonomy" id="110450"/>
    <lineage>
        <taxon>Eukaryota</taxon>
        <taxon>Viridiplantae</taxon>
        <taxon>Streptophyta</taxon>
        <taxon>Embryophyta</taxon>
        <taxon>Tracheophyta</taxon>
        <taxon>Spermatophyta</taxon>
        <taxon>Magnoliopsida</taxon>
        <taxon>Liliopsida</taxon>
        <taxon>Poales</taxon>
        <taxon>Poaceae</taxon>
        <taxon>BOP clade</taxon>
        <taxon>Oryzoideae</taxon>
        <taxon>Oryzeae</taxon>
        <taxon>Oryzinae</taxon>
        <taxon>Oryza</taxon>
        <taxon>Oryza meyeriana</taxon>
    </lineage>
</organism>
<dbReference type="AlphaFoldDB" id="A0A6G1DYE5"/>
<name>A0A6G1DYE5_9ORYZ</name>
<sequence length="59" mass="6739">MGRLIVPFSLVWWPHHYSLLHRSLTSVDLWTSCTTGPRGLHVTTMLVPPLCTRLSWLPA</sequence>
<proteinExistence type="predicted"/>
<accession>A0A6G1DYE5</accession>
<keyword evidence="2" id="KW-1185">Reference proteome</keyword>
<reference evidence="1 2" key="1">
    <citation type="submission" date="2019-11" db="EMBL/GenBank/DDBJ databases">
        <title>Whole genome sequence of Oryza granulata.</title>
        <authorList>
            <person name="Li W."/>
        </authorList>
    </citation>
    <scope>NUCLEOTIDE SEQUENCE [LARGE SCALE GENOMIC DNA]</scope>
    <source>
        <strain evidence="2">cv. Menghai</strain>
        <tissue evidence="1">Leaf</tissue>
    </source>
</reference>
<evidence type="ECO:0000313" key="2">
    <source>
        <dbReference type="Proteomes" id="UP000479710"/>
    </source>
</evidence>
<dbReference type="Proteomes" id="UP000479710">
    <property type="component" value="Unassembled WGS sequence"/>
</dbReference>
<evidence type="ECO:0000313" key="1">
    <source>
        <dbReference type="EMBL" id="KAF0917242.1"/>
    </source>
</evidence>
<protein>
    <submittedName>
        <fullName evidence="1">Uncharacterized protein</fullName>
    </submittedName>
</protein>